<dbReference type="EMBL" id="BBLT01000010">
    <property type="protein sequence ID" value="GAL86962.1"/>
    <property type="molecule type" value="Genomic_DNA"/>
</dbReference>
<evidence type="ECO:0008006" key="4">
    <source>
        <dbReference type="Google" id="ProtNLM"/>
    </source>
</evidence>
<keyword evidence="1" id="KW-0732">Signal</keyword>
<comment type="caution">
    <text evidence="2">The sequence shown here is derived from an EMBL/GenBank/DDBJ whole genome shotgun (WGS) entry which is preliminary data.</text>
</comment>
<feature type="signal peptide" evidence="1">
    <location>
        <begin position="1"/>
        <end position="19"/>
    </location>
</feature>
<sequence>MRKYFIALIFILTNFTAFSQQGELNCTVTIDAESIENSDKKDVMNQLKAAMLEFMNNRKWTTDEYKPEERVNCNIIITLTSVSGQSSYQATAMITSTRPLYNTNKETTILKFLDRKFNFEYVEGSAIYYTENTFNGNLTAMLSYYAYLILALDYDTFGKMGGTKYYEKARDIANIAQSSQGIGWDQLETNGRFSLIQNLTNTQFAPFREGLYIYHRQAMDKFLINADQSRKDIITVFDKIKTVYNINPTSVVIKNFFNAKVEEIINIYSQATPEMRQQVVSTLRQMDPLNADKYNRLLKL</sequence>
<keyword evidence="3" id="KW-1185">Reference proteome</keyword>
<gene>
    <name evidence="2" type="ORF">MYP_4192</name>
</gene>
<dbReference type="RefSeq" id="WP_045467567.1">
    <property type="nucleotide sequence ID" value="NZ_BBLT01000010.1"/>
</dbReference>
<evidence type="ECO:0000313" key="2">
    <source>
        <dbReference type="EMBL" id="GAL86962.1"/>
    </source>
</evidence>
<evidence type="ECO:0000256" key="1">
    <source>
        <dbReference type="SAM" id="SignalP"/>
    </source>
</evidence>
<dbReference type="OrthoDB" id="9773381at2"/>
<dbReference type="Proteomes" id="UP000030185">
    <property type="component" value="Unassembled WGS sequence"/>
</dbReference>
<protein>
    <recommendedName>
        <fullName evidence="4">DUF4835 domain-containing protein</fullName>
    </recommendedName>
</protein>
<evidence type="ECO:0000313" key="3">
    <source>
        <dbReference type="Proteomes" id="UP000030185"/>
    </source>
</evidence>
<accession>A0A098LKS9</accession>
<dbReference type="AlphaFoldDB" id="A0A098LKS9"/>
<dbReference type="Pfam" id="PF16119">
    <property type="entry name" value="DUF4835"/>
    <property type="match status" value="1"/>
</dbReference>
<name>A0A098LKS9_9BACT</name>
<feature type="chain" id="PRO_5001945231" description="DUF4835 domain-containing protein" evidence="1">
    <location>
        <begin position="20"/>
        <end position="300"/>
    </location>
</feature>
<proteinExistence type="predicted"/>
<dbReference type="InterPro" id="IPR032274">
    <property type="entry name" value="DUF4835"/>
</dbReference>
<dbReference type="eggNOG" id="ENOG502Z7MQ">
    <property type="taxonomic scope" value="Bacteria"/>
</dbReference>
<dbReference type="STRING" id="153721.MYP_4192"/>
<reference evidence="2 3" key="1">
    <citation type="submission" date="2014-09" db="EMBL/GenBank/DDBJ databases">
        <title>Sporocytophaga myxococcoides PG-01 genome sequencing.</title>
        <authorList>
            <person name="Liu L."/>
            <person name="Gao P.J."/>
            <person name="Chen G.J."/>
            <person name="Wang L.S."/>
        </authorList>
    </citation>
    <scope>NUCLEOTIDE SEQUENCE [LARGE SCALE GENOMIC DNA]</scope>
    <source>
        <strain evidence="2 3">PG-01</strain>
    </source>
</reference>
<organism evidence="2 3">
    <name type="scientific">Sporocytophaga myxococcoides</name>
    <dbReference type="NCBI Taxonomy" id="153721"/>
    <lineage>
        <taxon>Bacteria</taxon>
        <taxon>Pseudomonadati</taxon>
        <taxon>Bacteroidota</taxon>
        <taxon>Cytophagia</taxon>
        <taxon>Cytophagales</taxon>
        <taxon>Cytophagaceae</taxon>
        <taxon>Sporocytophaga</taxon>
    </lineage>
</organism>